<keyword evidence="2" id="KW-1185">Reference proteome</keyword>
<evidence type="ECO:0000313" key="2">
    <source>
        <dbReference type="Proteomes" id="UP000193467"/>
    </source>
</evidence>
<organism evidence="1 2">
    <name type="scientific">Leucosporidium creatinivorum</name>
    <dbReference type="NCBI Taxonomy" id="106004"/>
    <lineage>
        <taxon>Eukaryota</taxon>
        <taxon>Fungi</taxon>
        <taxon>Dikarya</taxon>
        <taxon>Basidiomycota</taxon>
        <taxon>Pucciniomycotina</taxon>
        <taxon>Microbotryomycetes</taxon>
        <taxon>Leucosporidiales</taxon>
        <taxon>Leucosporidium</taxon>
    </lineage>
</organism>
<name>A0A1Y2FJJ8_9BASI</name>
<reference evidence="1 2" key="1">
    <citation type="submission" date="2016-07" db="EMBL/GenBank/DDBJ databases">
        <title>Pervasive Adenine N6-methylation of Active Genes in Fungi.</title>
        <authorList>
            <consortium name="DOE Joint Genome Institute"/>
            <person name="Mondo S.J."/>
            <person name="Dannebaum R.O."/>
            <person name="Kuo R.C."/>
            <person name="Labutti K."/>
            <person name="Haridas S."/>
            <person name="Kuo A."/>
            <person name="Salamov A."/>
            <person name="Ahrendt S.R."/>
            <person name="Lipzen A."/>
            <person name="Sullivan W."/>
            <person name="Andreopoulos W.B."/>
            <person name="Clum A."/>
            <person name="Lindquist E."/>
            <person name="Daum C."/>
            <person name="Ramamoorthy G.K."/>
            <person name="Gryganskyi A."/>
            <person name="Culley D."/>
            <person name="Magnuson J.K."/>
            <person name="James T.Y."/>
            <person name="O'Malley M.A."/>
            <person name="Stajich J.E."/>
            <person name="Spatafora J.W."/>
            <person name="Visel A."/>
            <person name="Grigoriev I.V."/>
        </authorList>
    </citation>
    <scope>NUCLEOTIDE SEQUENCE [LARGE SCALE GENOMIC DNA]</scope>
    <source>
        <strain evidence="1 2">62-1032</strain>
    </source>
</reference>
<dbReference type="OrthoDB" id="17560at2759"/>
<gene>
    <name evidence="1" type="ORF">BCR35DRAFT_331335</name>
</gene>
<protein>
    <recommendedName>
        <fullName evidence="3">Dienelactone hydrolase domain-containing protein</fullName>
    </recommendedName>
</protein>
<dbReference type="Proteomes" id="UP000193467">
    <property type="component" value="Unassembled WGS sequence"/>
</dbReference>
<dbReference type="InParanoid" id="A0A1Y2FJJ8"/>
<sequence length="57" mass="6304">MHTHLIKHPELLVEPLIAVWKGCSHGFGPRGDISIPEVKAGKEGAFQASVEFLKLHF</sequence>
<comment type="caution">
    <text evidence="1">The sequence shown here is derived from an EMBL/GenBank/DDBJ whole genome shotgun (WGS) entry which is preliminary data.</text>
</comment>
<proteinExistence type="predicted"/>
<dbReference type="AlphaFoldDB" id="A0A1Y2FJJ8"/>
<accession>A0A1Y2FJJ8</accession>
<dbReference type="EMBL" id="MCGR01000020">
    <property type="protein sequence ID" value="ORY82965.1"/>
    <property type="molecule type" value="Genomic_DNA"/>
</dbReference>
<evidence type="ECO:0000313" key="1">
    <source>
        <dbReference type="EMBL" id="ORY82965.1"/>
    </source>
</evidence>
<evidence type="ECO:0008006" key="3">
    <source>
        <dbReference type="Google" id="ProtNLM"/>
    </source>
</evidence>